<keyword evidence="3 4" id="KW-0326">Glycosidase</keyword>
<reference evidence="5" key="1">
    <citation type="submission" date="2020-06" db="EMBL/GenBank/DDBJ databases">
        <authorList>
            <consortium name="Plant Systems Biology data submission"/>
        </authorList>
    </citation>
    <scope>NUCLEOTIDE SEQUENCE</scope>
    <source>
        <strain evidence="5">D6</strain>
    </source>
</reference>
<evidence type="ECO:0000313" key="6">
    <source>
        <dbReference type="Proteomes" id="UP001153069"/>
    </source>
</evidence>
<comment type="catalytic activity">
    <reaction evidence="4">
        <text>Hydrolysis of terminal, non-reducing alpha-D-galactose residues in alpha-D-galactosides, including galactose oligosaccharides, galactomannans and galactolipids.</text>
        <dbReference type="EC" id="3.2.1.22"/>
    </reaction>
</comment>
<sequence length="426" mass="47576">MADALVEGGFAQAGYTQVSIDDCWSNGRDPNTRRLRADPDRFPHGIPYLVQYMEQRNLTLGIYADSGRKTCANFEGTYGYEELDAETFIQWGVSYVKMDACNMPDPTFRTRMYTRFGDALQQAQRKTGIGLIYSCSWAVYFGKNESTRPLTGLYHEAGCNTWRNFHDIGNSWKSLYSIIMHWADYWSDLQKKPSGTFNDADMLLVGDMSNDHGGLSVEQARLQFGFWAMIASPLFIGADVRSMSPVYRDILLNQRVIAINQDVSGRQADCVLGCSGAPAESNTGKMAASTNLQVWFKSVTTTTTTSNKASMAIAFFNLNNGSTPNNQSATLNITYQFSARRSQIGECFDLWSASTVDLCNQGRGGSSEYWEIRVVRVDDDTDFDGNTKDDPMVHVSVAALNMPPTCHRLLRIDSHSDDQIQPLLFS</sequence>
<dbReference type="InterPro" id="IPR017853">
    <property type="entry name" value="GH"/>
</dbReference>
<dbReference type="Proteomes" id="UP001153069">
    <property type="component" value="Unassembled WGS sequence"/>
</dbReference>
<dbReference type="SUPFAM" id="SSF51445">
    <property type="entry name" value="(Trans)glycosidases"/>
    <property type="match status" value="1"/>
</dbReference>
<dbReference type="GO" id="GO:0005737">
    <property type="term" value="C:cytoplasm"/>
    <property type="evidence" value="ECO:0007669"/>
    <property type="project" value="TreeGrafter"/>
</dbReference>
<dbReference type="GO" id="GO:0016139">
    <property type="term" value="P:glycoside catabolic process"/>
    <property type="evidence" value="ECO:0007669"/>
    <property type="project" value="TreeGrafter"/>
</dbReference>
<proteinExistence type="inferred from homology"/>
<dbReference type="PANTHER" id="PTHR11452:SF83">
    <property type="entry name" value="ALPHA-GALACTOSIDASE"/>
    <property type="match status" value="1"/>
</dbReference>
<comment type="caution">
    <text evidence="5">The sequence shown here is derived from an EMBL/GenBank/DDBJ whole genome shotgun (WGS) entry which is preliminary data.</text>
</comment>
<dbReference type="Gene3D" id="3.20.20.70">
    <property type="entry name" value="Aldolase class I"/>
    <property type="match status" value="1"/>
</dbReference>
<dbReference type="Pfam" id="PF16499">
    <property type="entry name" value="Melibiase_2"/>
    <property type="match status" value="1"/>
</dbReference>
<accession>A0A9N8E4V3</accession>
<evidence type="ECO:0000256" key="2">
    <source>
        <dbReference type="ARBA" id="ARBA00022801"/>
    </source>
</evidence>
<dbReference type="InterPro" id="IPR000111">
    <property type="entry name" value="Glyco_hydro_27/36_CS"/>
</dbReference>
<organism evidence="5 6">
    <name type="scientific">Seminavis robusta</name>
    <dbReference type="NCBI Taxonomy" id="568900"/>
    <lineage>
        <taxon>Eukaryota</taxon>
        <taxon>Sar</taxon>
        <taxon>Stramenopiles</taxon>
        <taxon>Ochrophyta</taxon>
        <taxon>Bacillariophyta</taxon>
        <taxon>Bacillariophyceae</taxon>
        <taxon>Bacillariophycidae</taxon>
        <taxon>Naviculales</taxon>
        <taxon>Naviculaceae</taxon>
        <taxon>Seminavis</taxon>
    </lineage>
</organism>
<dbReference type="CDD" id="cd14792">
    <property type="entry name" value="GH27"/>
    <property type="match status" value="1"/>
</dbReference>
<gene>
    <name evidence="5" type="ORF">SEMRO_503_G155810.1</name>
</gene>
<evidence type="ECO:0000313" key="5">
    <source>
        <dbReference type="EMBL" id="CAB9511789.1"/>
    </source>
</evidence>
<dbReference type="GO" id="GO:0004557">
    <property type="term" value="F:alpha-galactosidase activity"/>
    <property type="evidence" value="ECO:0007669"/>
    <property type="project" value="UniProtKB-EC"/>
</dbReference>
<keyword evidence="4" id="KW-1015">Disulfide bond</keyword>
<evidence type="ECO:0000256" key="4">
    <source>
        <dbReference type="RuleBase" id="RU361168"/>
    </source>
</evidence>
<dbReference type="GO" id="GO:0009311">
    <property type="term" value="P:oligosaccharide metabolic process"/>
    <property type="evidence" value="ECO:0007669"/>
    <property type="project" value="TreeGrafter"/>
</dbReference>
<dbReference type="EC" id="3.2.1.22" evidence="4"/>
<keyword evidence="6" id="KW-1185">Reference proteome</keyword>
<keyword evidence="2 4" id="KW-0378">Hydrolase</keyword>
<evidence type="ECO:0000256" key="3">
    <source>
        <dbReference type="ARBA" id="ARBA00023295"/>
    </source>
</evidence>
<dbReference type="PANTHER" id="PTHR11452">
    <property type="entry name" value="ALPHA-GALACTOSIDASE/ALPHA-N-ACETYLGALACTOSAMINIDASE"/>
    <property type="match status" value="1"/>
</dbReference>
<dbReference type="EMBL" id="CAICTM010000502">
    <property type="protein sequence ID" value="CAB9511789.1"/>
    <property type="molecule type" value="Genomic_DNA"/>
</dbReference>
<dbReference type="InterPro" id="IPR013785">
    <property type="entry name" value="Aldolase_TIM"/>
</dbReference>
<name>A0A9N8E4V3_9STRA</name>
<dbReference type="InterPro" id="IPR002241">
    <property type="entry name" value="Glyco_hydro_27"/>
</dbReference>
<comment type="similarity">
    <text evidence="1 4">Belongs to the glycosyl hydrolase 27 family.</text>
</comment>
<protein>
    <recommendedName>
        <fullName evidence="4">Alpha-galactosidase</fullName>
        <ecNumber evidence="4">3.2.1.22</ecNumber>
    </recommendedName>
    <alternativeName>
        <fullName evidence="4">Melibiase</fullName>
    </alternativeName>
</protein>
<dbReference type="AlphaFoldDB" id="A0A9N8E4V3"/>
<dbReference type="PROSITE" id="PS00512">
    <property type="entry name" value="ALPHA_GALACTOSIDASE"/>
    <property type="match status" value="1"/>
</dbReference>
<dbReference type="OrthoDB" id="5795902at2759"/>
<dbReference type="PRINTS" id="PR00740">
    <property type="entry name" value="GLHYDRLASE27"/>
</dbReference>
<evidence type="ECO:0000256" key="1">
    <source>
        <dbReference type="ARBA" id="ARBA00009743"/>
    </source>
</evidence>